<dbReference type="GO" id="GO:0030246">
    <property type="term" value="F:carbohydrate binding"/>
    <property type="evidence" value="ECO:0007669"/>
    <property type="project" value="InterPro"/>
</dbReference>
<dbReference type="PANTHER" id="PTHR22762">
    <property type="entry name" value="ALPHA-GLUCOSIDASE"/>
    <property type="match status" value="1"/>
</dbReference>
<dbReference type="EC" id="3.2.1.20" evidence="3"/>
<evidence type="ECO:0000259" key="6">
    <source>
        <dbReference type="Pfam" id="PF17137"/>
    </source>
</evidence>
<dbReference type="Gene3D" id="3.20.20.80">
    <property type="entry name" value="Glycosidases"/>
    <property type="match status" value="1"/>
</dbReference>
<dbReference type="AlphaFoldDB" id="A0A9P6VQP2"/>
<dbReference type="GO" id="GO:0004558">
    <property type="term" value="F:alpha-1,4-glucosidase activity"/>
    <property type="evidence" value="ECO:0007669"/>
    <property type="project" value="UniProtKB-EC"/>
</dbReference>
<evidence type="ECO:0000313" key="9">
    <source>
        <dbReference type="Proteomes" id="UP000785200"/>
    </source>
</evidence>
<dbReference type="GO" id="GO:0005975">
    <property type="term" value="P:carbohydrate metabolic process"/>
    <property type="evidence" value="ECO:0007669"/>
    <property type="project" value="InterPro"/>
</dbReference>
<comment type="similarity">
    <text evidence="2 4">Belongs to the glycosyl hydrolase 31 family.</text>
</comment>
<dbReference type="Gene3D" id="2.60.40.1760">
    <property type="entry name" value="glycosyl hydrolase (family 31)"/>
    <property type="match status" value="1"/>
</dbReference>
<comment type="caution">
    <text evidence="8">The sequence shown here is derived from an EMBL/GenBank/DDBJ whole genome shotgun (WGS) entry which is preliminary data.</text>
</comment>
<evidence type="ECO:0000259" key="5">
    <source>
        <dbReference type="Pfam" id="PF01055"/>
    </source>
</evidence>
<dbReference type="GO" id="GO:0006491">
    <property type="term" value="P:N-glycan processing"/>
    <property type="evidence" value="ECO:0007669"/>
    <property type="project" value="TreeGrafter"/>
</dbReference>
<accession>A0A9P6VQP2</accession>
<dbReference type="InterPro" id="IPR048395">
    <property type="entry name" value="Glyco_hydro_31_C"/>
</dbReference>
<organism evidence="8 9">
    <name type="scientific">Hyphodiscus hymeniophilus</name>
    <dbReference type="NCBI Taxonomy" id="353542"/>
    <lineage>
        <taxon>Eukaryota</taxon>
        <taxon>Fungi</taxon>
        <taxon>Dikarya</taxon>
        <taxon>Ascomycota</taxon>
        <taxon>Pezizomycotina</taxon>
        <taxon>Leotiomycetes</taxon>
        <taxon>Helotiales</taxon>
        <taxon>Hyphodiscaceae</taxon>
        <taxon>Hyphodiscus</taxon>
    </lineage>
</organism>
<evidence type="ECO:0000256" key="1">
    <source>
        <dbReference type="ARBA" id="ARBA00001657"/>
    </source>
</evidence>
<dbReference type="Pfam" id="PF17137">
    <property type="entry name" value="DUF5110"/>
    <property type="match status" value="1"/>
</dbReference>
<dbReference type="SUPFAM" id="SSF74650">
    <property type="entry name" value="Galactose mutarotase-like"/>
    <property type="match status" value="1"/>
</dbReference>
<dbReference type="Gene3D" id="2.60.40.1180">
    <property type="entry name" value="Golgi alpha-mannosidase II"/>
    <property type="match status" value="2"/>
</dbReference>
<evidence type="ECO:0000256" key="3">
    <source>
        <dbReference type="ARBA" id="ARBA00012741"/>
    </source>
</evidence>
<feature type="domain" description="Glycoside hydrolase family 31 TIM barrel" evidence="5">
    <location>
        <begin position="193"/>
        <end position="499"/>
    </location>
</feature>
<dbReference type="InterPro" id="IPR017853">
    <property type="entry name" value="GH"/>
</dbReference>
<dbReference type="OrthoDB" id="1334205at2759"/>
<dbReference type="Pfam" id="PF01055">
    <property type="entry name" value="Glyco_hydro_31_2nd"/>
    <property type="match status" value="1"/>
</dbReference>
<keyword evidence="9" id="KW-1185">Reference proteome</keyword>
<name>A0A9P6VQP2_9HELO</name>
<keyword evidence="4" id="KW-0326">Glycosidase</keyword>
<proteinExistence type="inferred from homology"/>
<evidence type="ECO:0000256" key="2">
    <source>
        <dbReference type="ARBA" id="ARBA00007806"/>
    </source>
</evidence>
<dbReference type="InterPro" id="IPR011013">
    <property type="entry name" value="Gal_mutarotase_sf_dom"/>
</dbReference>
<evidence type="ECO:0000256" key="4">
    <source>
        <dbReference type="RuleBase" id="RU361185"/>
    </source>
</evidence>
<dbReference type="InterPro" id="IPR000322">
    <property type="entry name" value="Glyco_hydro_31_TIM"/>
</dbReference>
<dbReference type="SUPFAM" id="SSF51011">
    <property type="entry name" value="Glycosyl hydrolase domain"/>
    <property type="match status" value="1"/>
</dbReference>
<dbReference type="InterPro" id="IPR033403">
    <property type="entry name" value="DUF5110"/>
</dbReference>
<evidence type="ECO:0000259" key="7">
    <source>
        <dbReference type="Pfam" id="PF21365"/>
    </source>
</evidence>
<feature type="domain" description="DUF5110" evidence="6">
    <location>
        <begin position="617"/>
        <end position="682"/>
    </location>
</feature>
<comment type="catalytic activity">
    <reaction evidence="1">
        <text>Hydrolysis of terminal, non-reducing (1-&gt;4)-linked alpha-D-glucose residues with release of alpha-D-glucose.</text>
        <dbReference type="EC" id="3.2.1.20"/>
    </reaction>
</comment>
<dbReference type="CDD" id="cd06595">
    <property type="entry name" value="GH31_u1"/>
    <property type="match status" value="1"/>
</dbReference>
<sequence>MHRQQFASKPKANPSAIVGGDKFRFTVLTDGLLRYEWAPDNHFEDRRSVFAINRDLPVPQFRVKEKDDSLEIVTSRFHFTYDKEPFSPSGFAVVVKGTYGCHQSVWRFGEATPNLGGTARTLDEADGRIPLGPGVASRNGFSNIDDSVSMLFDADGLVASRRSGERVDGYIFAYGHDYRDAVKALYAISGSQPLLPRWALGNWWSRYFAYTADQYLDLMDKFKAEGIPLSVAVLDMDWHLVDDPKVKESGSVGWTGYSWNRKLFPDPPKFLSELHRRNLKITVNDHPADGVYSFEDRYEEMAKALDHDTSTKDPVQFDIVNQKFLNAYFDILQRGLEDDGIDFIWLDWQQGTHTKLKGIDPLWCLNHYAFLDNGRDHKRPLTFSRYAGPGSHRYPVGFSGDTIVTWASLDFQPEFTLTASNIGYGWWSHDIGGHMMGGKDDELVTRWVQLGAFSPILRLHSSNSKWTGKEPWTFGVVAQKVQTDFLRLRHRMLPYLYSMNEKAAVDNSPLVQPMYWDYPKRDEAYDVRNQYMFGSELIVIPITAPADPKLQLGRVRGWLPPGRYVDIFNGCVYDGDRGLWINRSLEEYPVFAREGSIVPLDASAEPVNGGENPGSFEILIAVGADGKFDIMEDDGTGSNAEEAKWARTSIIYTQSKGCVQIEPALSSTPIPTEAREWNVRFLALSKPESLRVLVDGFEVDVVGEKVSNGFLVKLGKISRDSKVSVEVGENPRFGRNDASAFIFPFLHHAKLEFALKERIWDIITSGVSKTIQVSRLSALDMDRTLLDAVLEFVLADSCLEV</sequence>
<dbReference type="Pfam" id="PF21365">
    <property type="entry name" value="Glyco_hydro_31_3rd"/>
    <property type="match status" value="1"/>
</dbReference>
<dbReference type="PANTHER" id="PTHR22762:SF89">
    <property type="entry name" value="ALPHA-XYLOSIDASE"/>
    <property type="match status" value="1"/>
</dbReference>
<dbReference type="SUPFAM" id="SSF51445">
    <property type="entry name" value="(Trans)glycosidases"/>
    <property type="match status" value="1"/>
</dbReference>
<gene>
    <name evidence="8" type="ORF">D0Z07_0456</name>
</gene>
<dbReference type="Proteomes" id="UP000785200">
    <property type="component" value="Unassembled WGS sequence"/>
</dbReference>
<dbReference type="EMBL" id="VNKQ01000002">
    <property type="protein sequence ID" value="KAG0652926.1"/>
    <property type="molecule type" value="Genomic_DNA"/>
</dbReference>
<keyword evidence="4" id="KW-0378">Hydrolase</keyword>
<feature type="domain" description="Glycosyl hydrolase family 31 C-terminal" evidence="7">
    <location>
        <begin position="508"/>
        <end position="598"/>
    </location>
</feature>
<protein>
    <recommendedName>
        <fullName evidence="3">alpha-glucosidase</fullName>
        <ecNumber evidence="3">3.2.1.20</ecNumber>
    </recommendedName>
</protein>
<dbReference type="InterPro" id="IPR013780">
    <property type="entry name" value="Glyco_hydro_b"/>
</dbReference>
<evidence type="ECO:0000313" key="8">
    <source>
        <dbReference type="EMBL" id="KAG0652926.1"/>
    </source>
</evidence>
<reference evidence="8" key="1">
    <citation type="submission" date="2019-07" db="EMBL/GenBank/DDBJ databases">
        <title>Hyphodiscus hymeniophilus genome sequencing and assembly.</title>
        <authorList>
            <person name="Kramer G."/>
            <person name="Nodwell J."/>
        </authorList>
    </citation>
    <scope>NUCLEOTIDE SEQUENCE</scope>
    <source>
        <strain evidence="8">ATCC 34498</strain>
    </source>
</reference>